<accession>A0A7Y9J3T7</accession>
<keyword evidence="2" id="KW-1133">Transmembrane helix</keyword>
<protein>
    <submittedName>
        <fullName evidence="3">Uncharacterized protein</fullName>
    </submittedName>
</protein>
<gene>
    <name evidence="3" type="ORF">BJ983_000505</name>
</gene>
<reference evidence="3 4" key="1">
    <citation type="submission" date="2020-07" db="EMBL/GenBank/DDBJ databases">
        <title>Sequencing the genomes of 1000 actinobacteria strains.</title>
        <authorList>
            <person name="Klenk H.-P."/>
        </authorList>
    </citation>
    <scope>NUCLEOTIDE SEQUENCE [LARGE SCALE GENOMIC DNA]</scope>
    <source>
        <strain evidence="3 4">DSM 45772</strain>
    </source>
</reference>
<keyword evidence="2" id="KW-0812">Transmembrane</keyword>
<feature type="transmembrane region" description="Helical" evidence="2">
    <location>
        <begin position="56"/>
        <end position="76"/>
    </location>
</feature>
<dbReference type="AlphaFoldDB" id="A0A7Y9J3T7"/>
<feature type="region of interest" description="Disordered" evidence="1">
    <location>
        <begin position="22"/>
        <end position="49"/>
    </location>
</feature>
<dbReference type="EMBL" id="JACCBN010000001">
    <property type="protein sequence ID" value="NYD34403.1"/>
    <property type="molecule type" value="Genomic_DNA"/>
</dbReference>
<evidence type="ECO:0000313" key="4">
    <source>
        <dbReference type="Proteomes" id="UP000535890"/>
    </source>
</evidence>
<organism evidence="3 4">
    <name type="scientific">Actinomycetospora corticicola</name>
    <dbReference type="NCBI Taxonomy" id="663602"/>
    <lineage>
        <taxon>Bacteria</taxon>
        <taxon>Bacillati</taxon>
        <taxon>Actinomycetota</taxon>
        <taxon>Actinomycetes</taxon>
        <taxon>Pseudonocardiales</taxon>
        <taxon>Pseudonocardiaceae</taxon>
        <taxon>Actinomycetospora</taxon>
    </lineage>
</organism>
<keyword evidence="2" id="KW-0472">Membrane</keyword>
<keyword evidence="4" id="KW-1185">Reference proteome</keyword>
<evidence type="ECO:0000256" key="1">
    <source>
        <dbReference type="SAM" id="MobiDB-lite"/>
    </source>
</evidence>
<proteinExistence type="predicted"/>
<evidence type="ECO:0000256" key="2">
    <source>
        <dbReference type="SAM" id="Phobius"/>
    </source>
</evidence>
<dbReference type="Proteomes" id="UP000535890">
    <property type="component" value="Unassembled WGS sequence"/>
</dbReference>
<comment type="caution">
    <text evidence="3">The sequence shown here is derived from an EMBL/GenBank/DDBJ whole genome shotgun (WGS) entry which is preliminary data.</text>
</comment>
<evidence type="ECO:0000313" key="3">
    <source>
        <dbReference type="EMBL" id="NYD34403.1"/>
    </source>
</evidence>
<name>A0A7Y9J3T7_9PSEU</name>
<dbReference type="RefSeq" id="WP_179792359.1">
    <property type="nucleotide sequence ID" value="NZ_BAABHP010000026.1"/>
</dbReference>
<sequence length="194" mass="20017">MTQLERTTPAVGNIPAPRRSVEALAPWTPTPPSGIRWLDAEPPAPAAPPRRSRRRLAWLVAAVLAVLAVGGGAAVLTTGPGTMTVQGTVVVAVSGTTLPGAPCTAQPVSGWTVSIFGANGSVVASAPVPWTGYAVDRWGTSPPYADGCRFDVLFTDVPTNDSVYRVGVGRSVADAEPVTRDELGTRGASITYGR</sequence>